<dbReference type="PANTHER" id="PTHR43133">
    <property type="entry name" value="RNA POLYMERASE ECF-TYPE SIGMA FACTO"/>
    <property type="match status" value="1"/>
</dbReference>
<name>A0ABU5S8P6_9BACT</name>
<evidence type="ECO:0000256" key="4">
    <source>
        <dbReference type="ARBA" id="ARBA00023163"/>
    </source>
</evidence>
<evidence type="ECO:0000256" key="1">
    <source>
        <dbReference type="ARBA" id="ARBA00010641"/>
    </source>
</evidence>
<dbReference type="Gene3D" id="1.10.1740.10">
    <property type="match status" value="1"/>
</dbReference>
<reference evidence="6 7" key="1">
    <citation type="submission" date="2023-12" db="EMBL/GenBank/DDBJ databases">
        <title>Novel species of the genus Arcicella isolated from rivers.</title>
        <authorList>
            <person name="Lu H."/>
        </authorList>
    </citation>
    <scope>NUCLEOTIDE SEQUENCE [LARGE SCALE GENOMIC DNA]</scope>
    <source>
        <strain evidence="6 7">DC2W</strain>
    </source>
</reference>
<evidence type="ECO:0000256" key="3">
    <source>
        <dbReference type="ARBA" id="ARBA00023082"/>
    </source>
</evidence>
<dbReference type="RefSeq" id="WP_323698275.1">
    <property type="nucleotide sequence ID" value="NZ_JAYGIL010000026.1"/>
</dbReference>
<protein>
    <submittedName>
        <fullName evidence="6">Sigma-70 family RNA polymerase sigma factor</fullName>
    </submittedName>
</protein>
<dbReference type="InterPro" id="IPR013249">
    <property type="entry name" value="RNA_pol_sigma70_r4_t2"/>
</dbReference>
<dbReference type="NCBIfam" id="TIGR02937">
    <property type="entry name" value="sigma70-ECF"/>
    <property type="match status" value="1"/>
</dbReference>
<dbReference type="CDD" id="cd06171">
    <property type="entry name" value="Sigma70_r4"/>
    <property type="match status" value="1"/>
</dbReference>
<evidence type="ECO:0000313" key="7">
    <source>
        <dbReference type="Proteomes" id="UP001303899"/>
    </source>
</evidence>
<feature type="domain" description="RNA polymerase sigma factor 70 region 4 type 2" evidence="5">
    <location>
        <begin position="130"/>
        <end position="182"/>
    </location>
</feature>
<keyword evidence="3" id="KW-0731">Sigma factor</keyword>
<evidence type="ECO:0000313" key="6">
    <source>
        <dbReference type="EMBL" id="MEA5404840.1"/>
    </source>
</evidence>
<dbReference type="PANTHER" id="PTHR43133:SF46">
    <property type="entry name" value="RNA POLYMERASE SIGMA-70 FACTOR ECF SUBFAMILY"/>
    <property type="match status" value="1"/>
</dbReference>
<proteinExistence type="inferred from homology"/>
<accession>A0ABU5S8P6</accession>
<dbReference type="InterPro" id="IPR013324">
    <property type="entry name" value="RNA_pol_sigma_r3/r4-like"/>
</dbReference>
<dbReference type="InterPro" id="IPR036388">
    <property type="entry name" value="WH-like_DNA-bd_sf"/>
</dbReference>
<dbReference type="EMBL" id="JAYGIL010000026">
    <property type="protein sequence ID" value="MEA5404840.1"/>
    <property type="molecule type" value="Genomic_DNA"/>
</dbReference>
<dbReference type="Pfam" id="PF08281">
    <property type="entry name" value="Sigma70_r4_2"/>
    <property type="match status" value="1"/>
</dbReference>
<dbReference type="SUPFAM" id="SSF88946">
    <property type="entry name" value="Sigma2 domain of RNA polymerase sigma factors"/>
    <property type="match status" value="1"/>
</dbReference>
<dbReference type="SUPFAM" id="SSF88659">
    <property type="entry name" value="Sigma3 and sigma4 domains of RNA polymerase sigma factors"/>
    <property type="match status" value="1"/>
</dbReference>
<comment type="similarity">
    <text evidence="1">Belongs to the sigma-70 factor family. ECF subfamily.</text>
</comment>
<dbReference type="InterPro" id="IPR014284">
    <property type="entry name" value="RNA_pol_sigma-70_dom"/>
</dbReference>
<evidence type="ECO:0000256" key="2">
    <source>
        <dbReference type="ARBA" id="ARBA00023015"/>
    </source>
</evidence>
<keyword evidence="7" id="KW-1185">Reference proteome</keyword>
<sequence>MNQITEESNKEQEMWEAFLLGDEEAYTELYRLHVKAMYRYGMSLVAASEAFVFDCIHDVFTEIWIKRNRLIVPDNVRYYLLKALKNRILHLLSRKERSHQTFNEEFEDFLVEPSAEEIFTQKEEATNRQEMITKLVSQLSHRQQEALRLRFAENMNYEQIAEIMLVNKQSAQNIVFRAVEKLRTWLSILFFVFFQE</sequence>
<dbReference type="InterPro" id="IPR039425">
    <property type="entry name" value="RNA_pol_sigma-70-like"/>
</dbReference>
<keyword evidence="2" id="KW-0805">Transcription regulation</keyword>
<evidence type="ECO:0000259" key="5">
    <source>
        <dbReference type="Pfam" id="PF08281"/>
    </source>
</evidence>
<comment type="caution">
    <text evidence="6">The sequence shown here is derived from an EMBL/GenBank/DDBJ whole genome shotgun (WGS) entry which is preliminary data.</text>
</comment>
<dbReference type="Gene3D" id="1.10.10.10">
    <property type="entry name" value="Winged helix-like DNA-binding domain superfamily/Winged helix DNA-binding domain"/>
    <property type="match status" value="1"/>
</dbReference>
<keyword evidence="4" id="KW-0804">Transcription</keyword>
<organism evidence="6 7">
    <name type="scientific">Arcicella gelida</name>
    <dbReference type="NCBI Taxonomy" id="2984195"/>
    <lineage>
        <taxon>Bacteria</taxon>
        <taxon>Pseudomonadati</taxon>
        <taxon>Bacteroidota</taxon>
        <taxon>Cytophagia</taxon>
        <taxon>Cytophagales</taxon>
        <taxon>Flectobacillaceae</taxon>
        <taxon>Arcicella</taxon>
    </lineage>
</organism>
<dbReference type="Proteomes" id="UP001303899">
    <property type="component" value="Unassembled WGS sequence"/>
</dbReference>
<gene>
    <name evidence="6" type="ORF">VB776_18035</name>
</gene>
<dbReference type="InterPro" id="IPR013325">
    <property type="entry name" value="RNA_pol_sigma_r2"/>
</dbReference>